<evidence type="ECO:0000256" key="3">
    <source>
        <dbReference type="SAM" id="SignalP"/>
    </source>
</evidence>
<dbReference type="InterPro" id="IPR050288">
    <property type="entry name" value="Cellulose_deg_GH3"/>
</dbReference>
<dbReference type="PANTHER" id="PTHR42715:SF10">
    <property type="entry name" value="BETA-GLUCOSIDASE"/>
    <property type="match status" value="1"/>
</dbReference>
<evidence type="ECO:0000256" key="1">
    <source>
        <dbReference type="ARBA" id="ARBA00005336"/>
    </source>
</evidence>
<dbReference type="InterPro" id="IPR026891">
    <property type="entry name" value="Fn3-like"/>
</dbReference>
<dbReference type="InterPro" id="IPR002772">
    <property type="entry name" value="Glyco_hydro_3_C"/>
</dbReference>
<dbReference type="InterPro" id="IPR017853">
    <property type="entry name" value="GH"/>
</dbReference>
<feature type="chain" id="PRO_5010241603" evidence="3">
    <location>
        <begin position="20"/>
        <end position="779"/>
    </location>
</feature>
<dbReference type="InterPro" id="IPR001764">
    <property type="entry name" value="Glyco_hydro_3_N"/>
</dbReference>
<dbReference type="InterPro" id="IPR036881">
    <property type="entry name" value="Glyco_hydro_3_C_sf"/>
</dbReference>
<dbReference type="SMART" id="SM01217">
    <property type="entry name" value="Fn3_like"/>
    <property type="match status" value="1"/>
</dbReference>
<evidence type="ECO:0000256" key="2">
    <source>
        <dbReference type="ARBA" id="ARBA00022801"/>
    </source>
</evidence>
<dbReference type="Pfam" id="PF00933">
    <property type="entry name" value="Glyco_hydro_3"/>
    <property type="match status" value="1"/>
</dbReference>
<dbReference type="GO" id="GO:0008422">
    <property type="term" value="F:beta-glucosidase activity"/>
    <property type="evidence" value="ECO:0007669"/>
    <property type="project" value="UniProtKB-ARBA"/>
</dbReference>
<feature type="signal peptide" evidence="3">
    <location>
        <begin position="1"/>
        <end position="19"/>
    </location>
</feature>
<keyword evidence="3" id="KW-0732">Signal</keyword>
<organism evidence="5 6">
    <name type="scientific">Bacteroides ovatus</name>
    <dbReference type="NCBI Taxonomy" id="28116"/>
    <lineage>
        <taxon>Bacteria</taxon>
        <taxon>Pseudomonadati</taxon>
        <taxon>Bacteroidota</taxon>
        <taxon>Bacteroidia</taxon>
        <taxon>Bacteroidales</taxon>
        <taxon>Bacteroidaceae</taxon>
        <taxon>Bacteroides</taxon>
    </lineage>
</organism>
<evidence type="ECO:0000259" key="4">
    <source>
        <dbReference type="SMART" id="SM01217"/>
    </source>
</evidence>
<dbReference type="PANTHER" id="PTHR42715">
    <property type="entry name" value="BETA-GLUCOSIDASE"/>
    <property type="match status" value="1"/>
</dbReference>
<dbReference type="Gene3D" id="2.60.40.10">
    <property type="entry name" value="Immunoglobulins"/>
    <property type="match status" value="1"/>
</dbReference>
<dbReference type="Gene3D" id="3.20.20.300">
    <property type="entry name" value="Glycoside hydrolase, family 3, N-terminal domain"/>
    <property type="match status" value="1"/>
</dbReference>
<dbReference type="EMBL" id="FNDO01000015">
    <property type="protein sequence ID" value="SDH85407.1"/>
    <property type="molecule type" value="Genomic_DNA"/>
</dbReference>
<dbReference type="SUPFAM" id="SSF52279">
    <property type="entry name" value="Beta-D-glucan exohydrolase, C-terminal domain"/>
    <property type="match status" value="1"/>
</dbReference>
<reference evidence="5 6" key="1">
    <citation type="submission" date="2016-10" db="EMBL/GenBank/DDBJ databases">
        <authorList>
            <person name="de Groot N.N."/>
        </authorList>
    </citation>
    <scope>NUCLEOTIDE SEQUENCE [LARGE SCALE GENOMIC DNA]</scope>
    <source>
        <strain evidence="5 6">NLAE-zl-C57</strain>
    </source>
</reference>
<dbReference type="Proteomes" id="UP000181870">
    <property type="component" value="Unassembled WGS sequence"/>
</dbReference>
<dbReference type="RefSeq" id="WP_074637263.1">
    <property type="nucleotide sequence ID" value="NZ_FNDO01000015.1"/>
</dbReference>
<keyword evidence="2" id="KW-0378">Hydrolase</keyword>
<dbReference type="GO" id="GO:0005975">
    <property type="term" value="P:carbohydrate metabolic process"/>
    <property type="evidence" value="ECO:0007669"/>
    <property type="project" value="InterPro"/>
</dbReference>
<dbReference type="PRINTS" id="PR00133">
    <property type="entry name" value="GLHYDRLASE3"/>
</dbReference>
<sequence length="779" mass="87312">MKRKIITLLALSTTLVLSAQIKLEAGNIDDIIAAMTLQEKVYFVLGVGDEGVWRHYKTKPTLILRGQACATYGIPRLGIPNTVLTDGPAGLRIDTIQTGVNHRTYCTAFPTATALASTWNKELVYQVGDAIGEETFRYGSDMLLGPAMNIQRNPLTGRNFEYYSEDPYVSGMMAASMVNGIQKWNVGACIKHFAANNIETNRRTINAVISQRALREIYLRGFQIAIEESNPWMIMTSYNKINGYYTAENKVLLQDIVRKEWKYNGLFVSDWVSGEDFVAQMRAGNELLMPGNYQAELFIKAIKNGTLDEKTLDKNIKNILKYIIKTSTFKNLHRDYQPDLDKHADVSRQAAEEAMVLLQNKNRTLPLKNTKSYALFGKSSYNFIAGGTGSGRVNYRHATSITEGLENMHAKVLKNLSFFYQHYIDSVRSNTTPTLKIPTKNLVDFAPEPTLPQSYIDDAAQKADIAIITLGRNAGELWDREAKDYYYLSNSETTLLKRVCDTFHALNKKVVVVLNIGGPIDVASWRHMPDAILLAWQTGQEGGHALADILSGKVNPSGKLAVSFPVKYSDVPSANSFPGVPAENPVNAFYEEGIYVGYRYYQTFNVKTAYEFGYGLSYTDFTYSPLKIYNEKFKDKLTVSVTVTNTGKISGKEVVQLYLKAPVTTVEKPFQELKRYAKTQLLKPGESETIEFTVNLMDLASFWTGKSQWIAEKGMYEIRIGASSEDIRSKAIFELDNTIVVSEVNDVLYPNIKLHELSTHGIIKGPKTNDIILGDSDYE</sequence>
<dbReference type="Pfam" id="PF01915">
    <property type="entry name" value="Glyco_hydro_3_C"/>
    <property type="match status" value="1"/>
</dbReference>
<evidence type="ECO:0000313" key="5">
    <source>
        <dbReference type="EMBL" id="SDH85407.1"/>
    </source>
</evidence>
<dbReference type="SUPFAM" id="SSF51445">
    <property type="entry name" value="(Trans)glycosidases"/>
    <property type="match status" value="1"/>
</dbReference>
<evidence type="ECO:0000313" key="6">
    <source>
        <dbReference type="Proteomes" id="UP000181870"/>
    </source>
</evidence>
<protein>
    <submittedName>
        <fullName evidence="5">Beta-glucosidase</fullName>
    </submittedName>
</protein>
<dbReference type="Gene3D" id="3.40.50.1700">
    <property type="entry name" value="Glycoside hydrolase family 3 C-terminal domain"/>
    <property type="match status" value="1"/>
</dbReference>
<dbReference type="Pfam" id="PF14310">
    <property type="entry name" value="Fn3-like"/>
    <property type="match status" value="1"/>
</dbReference>
<accession>A0A1G8FTG9</accession>
<proteinExistence type="inferred from homology"/>
<gene>
    <name evidence="5" type="ORF">SAMN05192582_101534</name>
</gene>
<name>A0A1G8FTG9_BACOV</name>
<dbReference type="InterPro" id="IPR013783">
    <property type="entry name" value="Ig-like_fold"/>
</dbReference>
<comment type="similarity">
    <text evidence="1">Belongs to the glycosyl hydrolase 3 family.</text>
</comment>
<dbReference type="AlphaFoldDB" id="A0A1G8FTG9"/>
<feature type="domain" description="Fibronectin type III-like" evidence="4">
    <location>
        <begin position="653"/>
        <end position="724"/>
    </location>
</feature>
<dbReference type="FunFam" id="2.60.40.10:FF:000495">
    <property type="entry name" value="Periplasmic beta-glucosidase"/>
    <property type="match status" value="1"/>
</dbReference>
<dbReference type="InterPro" id="IPR036962">
    <property type="entry name" value="Glyco_hydro_3_N_sf"/>
</dbReference>